<organism evidence="2 3">
    <name type="scientific">Mycoplasmopsis fermentans (strain M64)</name>
    <name type="common">Mycoplasma fermentans</name>
    <dbReference type="NCBI Taxonomy" id="943945"/>
    <lineage>
        <taxon>Bacteria</taxon>
        <taxon>Bacillati</taxon>
        <taxon>Mycoplasmatota</taxon>
        <taxon>Mycoplasmoidales</taxon>
        <taxon>Metamycoplasmataceae</taxon>
        <taxon>Mycoplasmopsis</taxon>
    </lineage>
</organism>
<dbReference type="Proteomes" id="UP000007473">
    <property type="component" value="Chromosome"/>
</dbReference>
<accession>A0AB32XA20</accession>
<keyword evidence="1" id="KW-0472">Membrane</keyword>
<sequence length="49" mass="5738">MFIKTIDHWDLKTNATTRITKFANKYQDERIILGILSIIFSFIFVFLGG</sequence>
<evidence type="ECO:0000256" key="1">
    <source>
        <dbReference type="SAM" id="Phobius"/>
    </source>
</evidence>
<dbReference type="EMBL" id="CP002458">
    <property type="protein sequence ID" value="ADV34025.1"/>
    <property type="molecule type" value="Genomic_DNA"/>
</dbReference>
<dbReference type="KEGG" id="mfm:MfeM64YM_0014"/>
<dbReference type="AlphaFoldDB" id="A0AB32XA20"/>
<gene>
    <name evidence="2" type="ordered locus">MfeM64YM_0014</name>
</gene>
<name>A0AB32XA20_MYCFM</name>
<reference evidence="2 3" key="1">
    <citation type="journal article" date="2011" name="J. Bacteriol.">
        <title>Genome sequence of the repetitive-sequence-rich Mycoplasma fermentans strain M64.</title>
        <authorList>
            <person name="Shu H.W."/>
            <person name="Liu T.T."/>
            <person name="Chang H.Y."/>
            <person name="Liu Y.M."/>
            <person name="Wu K.M."/>
            <person name="Shu H.Y."/>
            <person name="Tsai S.F."/>
            <person name="Hsiao K.J."/>
            <person name="Hu W.S."/>
            <person name="Ng W.V."/>
        </authorList>
    </citation>
    <scope>NUCLEOTIDE SEQUENCE [LARGE SCALE GENOMIC DNA]</scope>
    <source>
        <strain evidence="2 3">M64</strain>
    </source>
</reference>
<protein>
    <submittedName>
        <fullName evidence="2">Uncharacterized protein</fullName>
    </submittedName>
</protein>
<keyword evidence="1" id="KW-1133">Transmembrane helix</keyword>
<feature type="transmembrane region" description="Helical" evidence="1">
    <location>
        <begin position="31"/>
        <end position="48"/>
    </location>
</feature>
<evidence type="ECO:0000313" key="3">
    <source>
        <dbReference type="Proteomes" id="UP000007473"/>
    </source>
</evidence>
<evidence type="ECO:0000313" key="2">
    <source>
        <dbReference type="EMBL" id="ADV34025.1"/>
    </source>
</evidence>
<proteinExistence type="predicted"/>
<keyword evidence="1" id="KW-0812">Transmembrane</keyword>